<dbReference type="RefSeq" id="WP_073011637.1">
    <property type="nucleotide sequence ID" value="NZ_FRBW01000002.1"/>
</dbReference>
<comment type="function">
    <text evidence="10">Catalyzes the transfer of an acyl group from acyl-phosphate (acyl-PO(4)) to glycerol-3-phosphate (G3P) to form lysophosphatidic acid (LPA). This enzyme utilizes acyl-phosphate as fatty acyl donor, but not acyl-CoA or acyl-ACP.</text>
</comment>
<keyword evidence="5 10" id="KW-1133">Transmembrane helix</keyword>
<gene>
    <name evidence="10" type="primary">plsY</name>
    <name evidence="11" type="ORF">SAMN05444272_1628</name>
</gene>
<keyword evidence="4 10" id="KW-0812">Transmembrane</keyword>
<feature type="transmembrane region" description="Helical" evidence="10">
    <location>
        <begin position="91"/>
        <end position="110"/>
    </location>
</feature>
<evidence type="ECO:0000256" key="10">
    <source>
        <dbReference type="HAMAP-Rule" id="MF_01043"/>
    </source>
</evidence>
<dbReference type="UniPathway" id="UPA00085"/>
<dbReference type="AlphaFoldDB" id="A0A1M7FJG7"/>
<organism evidence="11 12">
    <name type="scientific">Roseibium suaedae</name>
    <dbReference type="NCBI Taxonomy" id="735517"/>
    <lineage>
        <taxon>Bacteria</taxon>
        <taxon>Pseudomonadati</taxon>
        <taxon>Pseudomonadota</taxon>
        <taxon>Alphaproteobacteria</taxon>
        <taxon>Hyphomicrobiales</taxon>
        <taxon>Stappiaceae</taxon>
        <taxon>Roseibium</taxon>
    </lineage>
</organism>
<evidence type="ECO:0000256" key="2">
    <source>
        <dbReference type="ARBA" id="ARBA00022516"/>
    </source>
</evidence>
<dbReference type="EMBL" id="FRBW01000002">
    <property type="protein sequence ID" value="SHM04105.1"/>
    <property type="molecule type" value="Genomic_DNA"/>
</dbReference>
<dbReference type="HAMAP" id="MF_01043">
    <property type="entry name" value="PlsY"/>
    <property type="match status" value="1"/>
</dbReference>
<keyword evidence="12" id="KW-1185">Reference proteome</keyword>
<comment type="subcellular location">
    <subcellularLocation>
        <location evidence="10">Cell membrane</location>
        <topology evidence="10">Multi-pass membrane protein</topology>
    </subcellularLocation>
</comment>
<evidence type="ECO:0000313" key="11">
    <source>
        <dbReference type="EMBL" id="SHM04105.1"/>
    </source>
</evidence>
<feature type="transmembrane region" description="Helical" evidence="10">
    <location>
        <begin position="117"/>
        <end position="141"/>
    </location>
</feature>
<comment type="pathway">
    <text evidence="10">Lipid metabolism; phospholipid metabolism.</text>
</comment>
<comment type="catalytic activity">
    <reaction evidence="10">
        <text>an acyl phosphate + sn-glycerol 3-phosphate = a 1-acyl-sn-glycero-3-phosphate + phosphate</text>
        <dbReference type="Rhea" id="RHEA:34075"/>
        <dbReference type="ChEBI" id="CHEBI:43474"/>
        <dbReference type="ChEBI" id="CHEBI:57597"/>
        <dbReference type="ChEBI" id="CHEBI:57970"/>
        <dbReference type="ChEBI" id="CHEBI:59918"/>
        <dbReference type="EC" id="2.3.1.275"/>
    </reaction>
</comment>
<evidence type="ECO:0000256" key="8">
    <source>
        <dbReference type="ARBA" id="ARBA00023209"/>
    </source>
</evidence>
<keyword evidence="1 10" id="KW-1003">Cell membrane</keyword>
<evidence type="ECO:0000256" key="6">
    <source>
        <dbReference type="ARBA" id="ARBA00023098"/>
    </source>
</evidence>
<dbReference type="PANTHER" id="PTHR30309">
    <property type="entry name" value="INNER MEMBRANE PROTEIN YGIH"/>
    <property type="match status" value="1"/>
</dbReference>
<dbReference type="GO" id="GO:0005886">
    <property type="term" value="C:plasma membrane"/>
    <property type="evidence" value="ECO:0007669"/>
    <property type="project" value="UniProtKB-SubCell"/>
</dbReference>
<evidence type="ECO:0000256" key="5">
    <source>
        <dbReference type="ARBA" id="ARBA00022989"/>
    </source>
</evidence>
<dbReference type="Proteomes" id="UP000186002">
    <property type="component" value="Unassembled WGS sequence"/>
</dbReference>
<comment type="subunit">
    <text evidence="10">Probably interacts with PlsX.</text>
</comment>
<dbReference type="InterPro" id="IPR003811">
    <property type="entry name" value="G3P_acylTferase_PlsY"/>
</dbReference>
<evidence type="ECO:0000256" key="3">
    <source>
        <dbReference type="ARBA" id="ARBA00022679"/>
    </source>
</evidence>
<keyword evidence="7 10" id="KW-0472">Membrane</keyword>
<evidence type="ECO:0000256" key="1">
    <source>
        <dbReference type="ARBA" id="ARBA00022475"/>
    </source>
</evidence>
<dbReference type="GO" id="GO:0008654">
    <property type="term" value="P:phospholipid biosynthetic process"/>
    <property type="evidence" value="ECO:0007669"/>
    <property type="project" value="UniProtKB-UniRule"/>
</dbReference>
<dbReference type="SMART" id="SM01207">
    <property type="entry name" value="G3P_acyltransf"/>
    <property type="match status" value="1"/>
</dbReference>
<dbReference type="EC" id="2.3.1.275" evidence="10"/>
<protein>
    <recommendedName>
        <fullName evidence="10">Glycerol-3-phosphate acyltransferase</fullName>
    </recommendedName>
    <alternativeName>
        <fullName evidence="10">Acyl-PO4 G3P acyltransferase</fullName>
    </alternativeName>
    <alternativeName>
        <fullName evidence="10">Acyl-phosphate--glycerol-3-phosphate acyltransferase</fullName>
    </alternativeName>
    <alternativeName>
        <fullName evidence="10">G3P acyltransferase</fullName>
        <shortName evidence="10">GPAT</shortName>
        <ecNumber evidence="10">2.3.1.275</ecNumber>
    </alternativeName>
    <alternativeName>
        <fullName evidence="10">Lysophosphatidic acid synthase</fullName>
        <shortName evidence="10">LPA synthase</shortName>
    </alternativeName>
</protein>
<evidence type="ECO:0000256" key="4">
    <source>
        <dbReference type="ARBA" id="ARBA00022692"/>
    </source>
</evidence>
<keyword evidence="3 10" id="KW-0808">Transferase</keyword>
<dbReference type="OrthoDB" id="9777124at2"/>
<evidence type="ECO:0000256" key="7">
    <source>
        <dbReference type="ARBA" id="ARBA00023136"/>
    </source>
</evidence>
<evidence type="ECO:0000313" key="12">
    <source>
        <dbReference type="Proteomes" id="UP000186002"/>
    </source>
</evidence>
<accession>A0A1M7FJG7</accession>
<feature type="transmembrane region" description="Helical" evidence="10">
    <location>
        <begin position="12"/>
        <end position="34"/>
    </location>
</feature>
<name>A0A1M7FJG7_9HYPH</name>
<dbReference type="PANTHER" id="PTHR30309:SF0">
    <property type="entry name" value="GLYCEROL-3-PHOSPHATE ACYLTRANSFERASE-RELATED"/>
    <property type="match status" value="1"/>
</dbReference>
<keyword evidence="6 10" id="KW-0443">Lipid metabolism</keyword>
<dbReference type="STRING" id="735517.SAMN05444272_1628"/>
<dbReference type="Pfam" id="PF02660">
    <property type="entry name" value="G3P_acyltransf"/>
    <property type="match status" value="1"/>
</dbReference>
<dbReference type="NCBIfam" id="TIGR00023">
    <property type="entry name" value="glycerol-3-phosphate 1-O-acyltransferase PlsY"/>
    <property type="match status" value="1"/>
</dbReference>
<keyword evidence="11" id="KW-0012">Acyltransferase</keyword>
<keyword evidence="9 10" id="KW-1208">Phospholipid metabolism</keyword>
<keyword evidence="2 10" id="KW-0444">Lipid biosynthesis</keyword>
<keyword evidence="8 10" id="KW-0594">Phospholipid biosynthesis</keyword>
<reference evidence="11 12" key="1">
    <citation type="submission" date="2016-11" db="EMBL/GenBank/DDBJ databases">
        <authorList>
            <person name="Jaros S."/>
            <person name="Januszkiewicz K."/>
            <person name="Wedrychowicz H."/>
        </authorList>
    </citation>
    <scope>NUCLEOTIDE SEQUENCE [LARGE SCALE GENOMIC DNA]</scope>
    <source>
        <strain evidence="11 12">DSM 22153</strain>
    </source>
</reference>
<evidence type="ECO:0000256" key="9">
    <source>
        <dbReference type="ARBA" id="ARBA00023264"/>
    </source>
</evidence>
<proteinExistence type="inferred from homology"/>
<comment type="similarity">
    <text evidence="10">Belongs to the PlsY family.</text>
</comment>
<dbReference type="GO" id="GO:0043772">
    <property type="term" value="F:acyl-phosphate glycerol-3-phosphate acyltransferase activity"/>
    <property type="evidence" value="ECO:0007669"/>
    <property type="project" value="UniProtKB-UniRule"/>
</dbReference>
<sequence length="218" mass="22551">MPDLLSWELSWTVVLAVAAMGYLLGSIPFGLVITRMAGLGDIRKIGSGNIGTTNVLRTGRKSLAAATLLCDALKGTVAALLARQLVGPDAALIAGFAAFLGHLFPVWLGFKGGKGVATYLGILLALAWPVGIAFALIWLAMAFTLRYSSLSALTASLISPFVLLAMGDNRTALVFGAMSLILWIKHHENISRLLSGKESKIGAKSSAAPAADSGGGTA</sequence>
<feature type="transmembrane region" description="Helical" evidence="10">
    <location>
        <begin position="63"/>
        <end position="85"/>
    </location>
</feature>